<evidence type="ECO:0000313" key="2">
    <source>
        <dbReference type="EMBL" id="KKB41547.1"/>
    </source>
</evidence>
<dbReference type="AlphaFoldDB" id="A0A0F5I8Q4"/>
<dbReference type="InterPro" id="IPR003711">
    <property type="entry name" value="CarD-like/TRCF_RID"/>
</dbReference>
<dbReference type="PANTHER" id="PTHR38447">
    <property type="entry name" value="TRANSCRIPTION FACTOR YDEB-RELATED"/>
    <property type="match status" value="1"/>
</dbReference>
<dbReference type="InterPro" id="IPR042215">
    <property type="entry name" value="CarD-like_C"/>
</dbReference>
<dbReference type="GO" id="GO:0009303">
    <property type="term" value="P:rRNA transcription"/>
    <property type="evidence" value="ECO:0007669"/>
    <property type="project" value="TreeGrafter"/>
</dbReference>
<dbReference type="InterPro" id="IPR052531">
    <property type="entry name" value="CarD-like_regulator"/>
</dbReference>
<evidence type="ECO:0000313" key="3">
    <source>
        <dbReference type="Proteomes" id="UP000031563"/>
    </source>
</evidence>
<dbReference type="SMART" id="SM01058">
    <property type="entry name" value="CarD_TRCF"/>
    <property type="match status" value="1"/>
</dbReference>
<dbReference type="EMBL" id="JWIR02000021">
    <property type="protein sequence ID" value="KKB41547.1"/>
    <property type="molecule type" value="Genomic_DNA"/>
</dbReference>
<comment type="caution">
    <text evidence="2">The sequence shown here is derived from an EMBL/GenBank/DDBJ whole genome shotgun (WGS) entry which is preliminary data.</text>
</comment>
<dbReference type="STRING" id="1221996.QY95_00691"/>
<dbReference type="RefSeq" id="WP_039231003.1">
    <property type="nucleotide sequence ID" value="NZ_JWIR02000021.1"/>
</dbReference>
<reference evidence="2" key="1">
    <citation type="submission" date="2015-02" db="EMBL/GenBank/DDBJ databases">
        <title>Genome Assembly of Bacillaceae bacterium MTCC 8252.</title>
        <authorList>
            <person name="Verma A."/>
            <person name="Khatri I."/>
            <person name="Mual P."/>
            <person name="Subramanian S."/>
            <person name="Krishnamurthi S."/>
        </authorList>
    </citation>
    <scope>NUCLEOTIDE SEQUENCE [LARGE SCALE GENOMIC DNA]</scope>
    <source>
        <strain evidence="2">MTCC 8252</strain>
    </source>
</reference>
<dbReference type="Gene3D" id="2.40.10.170">
    <property type="match status" value="1"/>
</dbReference>
<dbReference type="SUPFAM" id="SSF141259">
    <property type="entry name" value="CarD-like"/>
    <property type="match status" value="1"/>
</dbReference>
<dbReference type="InterPro" id="IPR036101">
    <property type="entry name" value="CarD-like/TRCF_RID_sf"/>
</dbReference>
<dbReference type="Proteomes" id="UP000031563">
    <property type="component" value="Unassembled WGS sequence"/>
</dbReference>
<name>A0A0F5I8Q4_BACTR</name>
<dbReference type="Gene3D" id="1.20.58.1290">
    <property type="entry name" value="CarD-like, C-terminal domain"/>
    <property type="match status" value="1"/>
</dbReference>
<protein>
    <submittedName>
        <fullName evidence="2">CarD-like transcriptional regulator</fullName>
    </submittedName>
</protein>
<dbReference type="Pfam" id="PF02559">
    <property type="entry name" value="CarD_TRCF_RID"/>
    <property type="match status" value="1"/>
</dbReference>
<dbReference type="InterPro" id="IPR048792">
    <property type="entry name" value="CarD_C"/>
</dbReference>
<evidence type="ECO:0000259" key="1">
    <source>
        <dbReference type="SMART" id="SM01058"/>
    </source>
</evidence>
<gene>
    <name evidence="2" type="ORF">QY95_00691</name>
</gene>
<proteinExistence type="predicted"/>
<organism evidence="2 3">
    <name type="scientific">Bacillus thermotolerans</name>
    <name type="common">Quasibacillus thermotolerans</name>
    <dbReference type="NCBI Taxonomy" id="1221996"/>
    <lineage>
        <taxon>Bacteria</taxon>
        <taxon>Bacillati</taxon>
        <taxon>Bacillota</taxon>
        <taxon>Bacilli</taxon>
        <taxon>Bacillales</taxon>
        <taxon>Bacillaceae</taxon>
        <taxon>Bacillus</taxon>
    </lineage>
</organism>
<accession>A0A0F5I8Q4</accession>
<dbReference type="Pfam" id="PF21095">
    <property type="entry name" value="CarD_C"/>
    <property type="match status" value="1"/>
</dbReference>
<feature type="domain" description="CarD-like/TRCF RNAP-interacting" evidence="1">
    <location>
        <begin position="1"/>
        <end position="111"/>
    </location>
</feature>
<keyword evidence="3" id="KW-1185">Reference proteome</keyword>
<dbReference type="PANTHER" id="PTHR38447:SF1">
    <property type="entry name" value="RNA POLYMERASE-BINDING TRANSCRIPTION FACTOR CARD"/>
    <property type="match status" value="1"/>
</dbReference>
<sequence length="157" mass="17998">MFQVGDKVFYPMYGAGVIEAIEEKEIQGVTREYCMITIPLSKMNVMIPMKNMEKMKIRSVVDTSEAKEILVELQGEEPHGALPWKERLKRNTEKMKTGEMKDTAEVFHDLVYYQKEKALNSSEKHMLDLATKFLVSEIALVKDISENEAAHLLQLTS</sequence>